<keyword evidence="1" id="KW-0812">Transmembrane</keyword>
<feature type="transmembrane region" description="Helical" evidence="1">
    <location>
        <begin position="432"/>
        <end position="456"/>
    </location>
</feature>
<dbReference type="InterPro" id="IPR018580">
    <property type="entry name" value="Uncharacterised_YfhO"/>
</dbReference>
<feature type="transmembrane region" description="Helical" evidence="1">
    <location>
        <begin position="774"/>
        <end position="794"/>
    </location>
</feature>
<dbReference type="AlphaFoldDB" id="A0AAN5AKZ7"/>
<feature type="transmembrane region" description="Helical" evidence="1">
    <location>
        <begin position="359"/>
        <end position="377"/>
    </location>
</feature>
<dbReference type="PANTHER" id="PTHR38454:SF1">
    <property type="entry name" value="INTEGRAL MEMBRANE PROTEIN"/>
    <property type="match status" value="1"/>
</dbReference>
<feature type="transmembrane region" description="Helical" evidence="1">
    <location>
        <begin position="334"/>
        <end position="352"/>
    </location>
</feature>
<comment type="caution">
    <text evidence="2">The sequence shown here is derived from an EMBL/GenBank/DDBJ whole genome shotgun (WGS) entry which is preliminary data.</text>
</comment>
<feature type="transmembrane region" description="Helical" evidence="1">
    <location>
        <begin position="486"/>
        <end position="505"/>
    </location>
</feature>
<gene>
    <name evidence="2" type="ORF">PEDI_09100</name>
</gene>
<name>A0AAN5AKZ7_9BACT</name>
<feature type="transmembrane region" description="Helical" evidence="1">
    <location>
        <begin position="512"/>
        <end position="533"/>
    </location>
</feature>
<dbReference type="PANTHER" id="PTHR38454">
    <property type="entry name" value="INTEGRAL MEMBRANE PROTEIN-RELATED"/>
    <property type="match status" value="1"/>
</dbReference>
<evidence type="ECO:0000256" key="1">
    <source>
        <dbReference type="SAM" id="Phobius"/>
    </source>
</evidence>
<proteinExistence type="predicted"/>
<keyword evidence="1" id="KW-0472">Membrane</keyword>
<feature type="transmembrane region" description="Helical" evidence="1">
    <location>
        <begin position="188"/>
        <end position="206"/>
    </location>
</feature>
<evidence type="ECO:0000313" key="3">
    <source>
        <dbReference type="Proteomes" id="UP001310022"/>
    </source>
</evidence>
<dbReference type="EMBL" id="BQKE01000001">
    <property type="protein sequence ID" value="GJM60358.1"/>
    <property type="molecule type" value="Genomic_DNA"/>
</dbReference>
<keyword evidence="1" id="KW-1133">Transmembrane helix</keyword>
<dbReference type="RefSeq" id="WP_338236131.1">
    <property type="nucleotide sequence ID" value="NZ_BQKE01000001.1"/>
</dbReference>
<feature type="transmembrane region" description="Helical" evidence="1">
    <location>
        <begin position="218"/>
        <end position="238"/>
    </location>
</feature>
<feature type="transmembrane region" description="Helical" evidence="1">
    <location>
        <begin position="123"/>
        <end position="144"/>
    </location>
</feature>
<dbReference type="Pfam" id="PF09586">
    <property type="entry name" value="YfhO"/>
    <property type="match status" value="1"/>
</dbReference>
<feature type="transmembrane region" description="Helical" evidence="1">
    <location>
        <begin position="397"/>
        <end position="420"/>
    </location>
</feature>
<dbReference type="Proteomes" id="UP001310022">
    <property type="component" value="Unassembled WGS sequence"/>
</dbReference>
<protein>
    <submittedName>
        <fullName evidence="2">Membrane protein</fullName>
    </submittedName>
</protein>
<sequence>MNFKQYLPHIYAVVAFLIITLGYFGASLSGKELLQSDVIQFRGTNQEAEIYSEKGERILWTNSSFGGMPTFRSTEKNIFQQVHAFTKAVFPDSALLVFLGFVGFYILLVSFGVNPWLSFAGSAAYAFSTFTLISIEAGHINKVYDMVYMAPTLAGVFLAYRGKYWSGAAITAFFLGMEVYYGHIQINYYLLYMIVGVGIMELVKAFRSKDWPAFIKPSAFLLVAAVLAIGANVVRLWSTAELAPSTTRGASELTAKQHEGGGLDYDYAFAWSNGLIEPMTTLVPYFYGGSSHEGLSKNSETYKTLLKNQVPKPQADQLVSALPMYWGDQPFTAGPVYFGAIVIFLFVLGMISLKGPLKWWALTLVLLSFLLSMGKNLPLVSDFFFYYVPLYNKFRSVTMILAIAQLIMPFIGILAIQRWLDGTTDKATFDKALKWATLSVGGLCLMLVLGSFMMSFRAPKDAGLGLPEWLISAIREDRAGMLRGDAFRSLILVVLSAAGLWALSVKKLKFQYAMVGLCVLMTFDLVGVGLRYLNGEDFKDVKGYEKQVFAATAVDAEINKDTDPNFRVLNVAANTFNDGVTSFHHKSIGGYSAIKLGRYQELIEGQISQNNQAVLDMLNTKYVIFPDQQSRQPRLQQNPGALGHAWFVPMIKMVANADEEMAALGGDFNARQTALVDQRFAGLVTENYKFDPASTIKLKEYSPMKMVYESNSASEAFGVFSEIYYQPGWTATIDGQQVEHIRTNYVLRGMMIPAGKHTIEFTFNPPSYAKGEPIGLICSLLIVLMIGFAIFKYFRSEPDHATVEAETV</sequence>
<organism evidence="2 3">
    <name type="scientific">Persicobacter diffluens</name>
    <dbReference type="NCBI Taxonomy" id="981"/>
    <lineage>
        <taxon>Bacteria</taxon>
        <taxon>Pseudomonadati</taxon>
        <taxon>Bacteroidota</taxon>
        <taxon>Cytophagia</taxon>
        <taxon>Cytophagales</taxon>
        <taxon>Persicobacteraceae</taxon>
        <taxon>Persicobacter</taxon>
    </lineage>
</organism>
<evidence type="ECO:0000313" key="2">
    <source>
        <dbReference type="EMBL" id="GJM60358.1"/>
    </source>
</evidence>
<keyword evidence="3" id="KW-1185">Reference proteome</keyword>
<reference evidence="2 3" key="1">
    <citation type="submission" date="2021-12" db="EMBL/GenBank/DDBJ databases">
        <title>Genome sequencing of bacteria with rrn-lacking chromosome and rrn-plasmid.</title>
        <authorList>
            <person name="Anda M."/>
            <person name="Iwasaki W."/>
        </authorList>
    </citation>
    <scope>NUCLEOTIDE SEQUENCE [LARGE SCALE GENOMIC DNA]</scope>
    <source>
        <strain evidence="2 3">NBRC 15940</strain>
    </source>
</reference>
<feature type="transmembrane region" description="Helical" evidence="1">
    <location>
        <begin position="6"/>
        <end position="26"/>
    </location>
</feature>
<feature type="transmembrane region" description="Helical" evidence="1">
    <location>
        <begin position="95"/>
        <end position="117"/>
    </location>
</feature>
<accession>A0AAN5AKZ7</accession>